<dbReference type="KEGG" id="bdi:106866443"/>
<dbReference type="EMBL" id="CM000882">
    <property type="protein sequence ID" value="PNT66694.1"/>
    <property type="molecule type" value="Genomic_DNA"/>
</dbReference>
<gene>
    <name evidence="2" type="primary">LOC106866443</name>
    <name evidence="1" type="ORF">BRADI_3g15802v3</name>
</gene>
<dbReference type="RefSeq" id="XP_014756154.1">
    <property type="nucleotide sequence ID" value="XM_014900668.2"/>
</dbReference>
<reference evidence="2" key="3">
    <citation type="submission" date="2018-08" db="UniProtKB">
        <authorList>
            <consortium name="EnsemblPlants"/>
        </authorList>
    </citation>
    <scope>IDENTIFICATION</scope>
    <source>
        <strain evidence="2">cv. Bd21</strain>
    </source>
</reference>
<proteinExistence type="predicted"/>
<dbReference type="EnsemblPlants" id="PNT66694">
    <property type="protein sequence ID" value="PNT66694"/>
    <property type="gene ID" value="BRADI_3g15802v3"/>
</dbReference>
<keyword evidence="3" id="KW-1185">Reference proteome</keyword>
<dbReference type="Gramene" id="PNT66694">
    <property type="protein sequence ID" value="PNT66694"/>
    <property type="gene ID" value="BRADI_3g15802v3"/>
</dbReference>
<dbReference type="ExpressionAtlas" id="A0A2K2CXE3">
    <property type="expression patterns" value="baseline and differential"/>
</dbReference>
<dbReference type="GeneID" id="106866443"/>
<organism evidence="1">
    <name type="scientific">Brachypodium distachyon</name>
    <name type="common">Purple false brome</name>
    <name type="synonym">Trachynia distachya</name>
    <dbReference type="NCBI Taxonomy" id="15368"/>
    <lineage>
        <taxon>Eukaryota</taxon>
        <taxon>Viridiplantae</taxon>
        <taxon>Streptophyta</taxon>
        <taxon>Embryophyta</taxon>
        <taxon>Tracheophyta</taxon>
        <taxon>Spermatophyta</taxon>
        <taxon>Magnoliopsida</taxon>
        <taxon>Liliopsida</taxon>
        <taxon>Poales</taxon>
        <taxon>Poaceae</taxon>
        <taxon>BOP clade</taxon>
        <taxon>Pooideae</taxon>
        <taxon>Stipodae</taxon>
        <taxon>Brachypodieae</taxon>
        <taxon>Brachypodium</taxon>
    </lineage>
</organism>
<accession>A0A2K2CXE3</accession>
<evidence type="ECO:0000313" key="3">
    <source>
        <dbReference type="Proteomes" id="UP000008810"/>
    </source>
</evidence>
<reference evidence="1" key="2">
    <citation type="submission" date="2017-06" db="EMBL/GenBank/DDBJ databases">
        <title>WGS assembly of Brachypodium distachyon.</title>
        <authorList>
            <consortium name="The International Brachypodium Initiative"/>
            <person name="Lucas S."/>
            <person name="Harmon-Smith M."/>
            <person name="Lail K."/>
            <person name="Tice H."/>
            <person name="Grimwood J."/>
            <person name="Bruce D."/>
            <person name="Barry K."/>
            <person name="Shu S."/>
            <person name="Lindquist E."/>
            <person name="Wang M."/>
            <person name="Pitluck S."/>
            <person name="Vogel J.P."/>
            <person name="Garvin D.F."/>
            <person name="Mockler T.C."/>
            <person name="Schmutz J."/>
            <person name="Rokhsar D."/>
            <person name="Bevan M.W."/>
        </authorList>
    </citation>
    <scope>NUCLEOTIDE SEQUENCE</scope>
    <source>
        <strain evidence="1">Bd21</strain>
    </source>
</reference>
<evidence type="ECO:0000313" key="2">
    <source>
        <dbReference type="EnsemblPlants" id="PNT66694"/>
    </source>
</evidence>
<protein>
    <submittedName>
        <fullName evidence="1 2">Uncharacterized protein</fullName>
    </submittedName>
</protein>
<name>A0A2K2CXE3_BRADI</name>
<dbReference type="AlphaFoldDB" id="A0A2K2CXE3"/>
<reference evidence="1 2" key="1">
    <citation type="journal article" date="2010" name="Nature">
        <title>Genome sequencing and analysis of the model grass Brachypodium distachyon.</title>
        <authorList>
            <consortium name="International Brachypodium Initiative"/>
        </authorList>
    </citation>
    <scope>NUCLEOTIDE SEQUENCE [LARGE SCALE GENOMIC DNA]</scope>
    <source>
        <strain evidence="1">Bd21</strain>
        <strain evidence="2">cv. Bd21</strain>
    </source>
</reference>
<evidence type="ECO:0000313" key="1">
    <source>
        <dbReference type="EMBL" id="PNT66694.1"/>
    </source>
</evidence>
<sequence length="136" mass="14860">MKNLMIPLEVISRGEYIVPALNVACWPQMARMTPLPRRMELELINRVELIAMPQVEQVTSYSNTGARSGRWEQGRALGSRGELAEVLGRAGRWPLPAGSSRAGPSWEAAQAELAKAARLHFGPSQSWLAGGDRLGP</sequence>
<dbReference type="Proteomes" id="UP000008810">
    <property type="component" value="Chromosome 3"/>
</dbReference>